<feature type="transmembrane region" description="Helical" evidence="6">
    <location>
        <begin position="78"/>
        <end position="98"/>
    </location>
</feature>
<dbReference type="Pfam" id="PF05140">
    <property type="entry name" value="ResB"/>
    <property type="match status" value="1"/>
</dbReference>
<keyword evidence="4 6" id="KW-1133">Transmembrane helix</keyword>
<feature type="transmembrane region" description="Helical" evidence="6">
    <location>
        <begin position="980"/>
        <end position="1000"/>
    </location>
</feature>
<evidence type="ECO:0000256" key="3">
    <source>
        <dbReference type="ARBA" id="ARBA00022748"/>
    </source>
</evidence>
<evidence type="ECO:0000259" key="8">
    <source>
        <dbReference type="Pfam" id="PF05140"/>
    </source>
</evidence>
<feature type="transmembrane region" description="Helical" evidence="6">
    <location>
        <begin position="432"/>
        <end position="451"/>
    </location>
</feature>
<dbReference type="GO" id="GO:0005886">
    <property type="term" value="C:plasma membrane"/>
    <property type="evidence" value="ECO:0007669"/>
    <property type="project" value="TreeGrafter"/>
</dbReference>
<evidence type="ECO:0000256" key="5">
    <source>
        <dbReference type="ARBA" id="ARBA00023136"/>
    </source>
</evidence>
<feature type="transmembrane region" description="Helical" evidence="6">
    <location>
        <begin position="920"/>
        <end position="940"/>
    </location>
</feature>
<keyword evidence="2 6" id="KW-0812">Transmembrane</keyword>
<evidence type="ECO:0000256" key="4">
    <source>
        <dbReference type="ARBA" id="ARBA00022989"/>
    </source>
</evidence>
<feature type="domain" description="Cytochrome c assembly protein" evidence="7">
    <location>
        <begin position="799"/>
        <end position="1008"/>
    </location>
</feature>
<proteinExistence type="predicted"/>
<evidence type="ECO:0000313" key="9">
    <source>
        <dbReference type="EMBL" id="DAB36192.1"/>
    </source>
</evidence>
<dbReference type="GO" id="GO:0017004">
    <property type="term" value="P:cytochrome complex assembly"/>
    <property type="evidence" value="ECO:0007669"/>
    <property type="project" value="UniProtKB-KW"/>
</dbReference>
<feature type="transmembrane region" description="Helical" evidence="6">
    <location>
        <begin position="1020"/>
        <end position="1037"/>
    </location>
</feature>
<dbReference type="InterPro" id="IPR002541">
    <property type="entry name" value="Cyt_c_assembly"/>
</dbReference>
<sequence>MNGVLKQLLSMKVAIVLLLLFGFFSAVATFVENDFGAETSWALIYTSWWFELLQIALGIVLLYNMVHYKIYTRDKLPSLMFHLSFLFILIGSGMTRYFGFEGSLHIRNGMEENRVLSSEAFVQASALKEGKSYSYAHPLLISQMGGNHFNFGLDVGGEKAHVSFKEYFPRATKKVVDDPNGVAMISMILSAYGESLSIALKEGEFYETPDYIFSFNAKLDKPSKPTVRFFRENESFYMLSDENVSWFKMAENTRGTFEANRKEAFTTGQLYTVGNMNFAPRYIGLKGKEKVVEDKNPMIQAGVESALVVTVEFKGERHDVAMFGQGKGAKGEPTKITIAGVPFVFEWGSKTFTLPFSIQLNEFQLDRYPGSMSPMSYASEVEVVDKEQNVRLPFRIYMNHVLDYRGFRFFQSSYDKDEKGTILSVNNDPGKIPTYLGYFLLSLGLFLNLLNPQSRFRKLAFMIQRDTVKMKSVLVLVSAIFLTWTQPLHAYTTEEYLSFLKQYDAKHADRFGKVLVQSVDGRIKPIDTVAFEVLNKVYGGSTYQGMNANQVVLSMMSSPAEWQSLPIIKVFHPELKKMIGIPENQKYASFNDFFEKEGDHGFKLAKFSEEANRKKPALRNQFDKDVLKVDERVNICYMVYTGEIFKMIPKQNDLSKRWFAPQEAVMNFSKQEGDEVRALLGGYFEAIGEGLEKSNWDNADKALDKLQSYQEQYGADIIPASSRIKAEIFFNHAKIFDRLTPLYLLSGLILLCFIFAKMVKPKLSIQWIAQAVLTLTVIGFLVHSAGLGLRWYIAQHAPWSDGYESMIYIAWAIALAGIFFARQSVVSLSLTSILAGITLFVAHLSWMDPQITNLVPVLKSYWLNIHVSVITASYGFFGLCALLGFFTLVLFILRSGSQAKHNRNQELDRNIIEATRINEMAMILGLSLLTVGNFLGGVWANESWGRYWGWDPKETWALVSILVYAAVVHFRFVPKLNTPFAFAVASTVSFASIIMTYFGVNFYLSGMHSYAAGDPIPVPSFVYYTVAIVALAIALAYPKRTLRQETKPSA</sequence>
<dbReference type="Pfam" id="PF01578">
    <property type="entry name" value="Cytochrom_C_asm"/>
    <property type="match status" value="1"/>
</dbReference>
<dbReference type="InterPro" id="IPR045062">
    <property type="entry name" value="Cyt_c_biogenesis_CcsA/CcmC"/>
</dbReference>
<accession>A0A2D3W481</accession>
<keyword evidence="3" id="KW-0201">Cytochrome c-type biogenesis</keyword>
<dbReference type="PANTHER" id="PTHR30071">
    <property type="entry name" value="HEME EXPORTER PROTEIN C"/>
    <property type="match status" value="1"/>
</dbReference>
<dbReference type="STRING" id="366522.GCA_001548055_02217"/>
<evidence type="ECO:0000256" key="2">
    <source>
        <dbReference type="ARBA" id="ARBA00022692"/>
    </source>
</evidence>
<evidence type="ECO:0000313" key="10">
    <source>
        <dbReference type="Proteomes" id="UP000231638"/>
    </source>
</evidence>
<feature type="transmembrane region" description="Helical" evidence="6">
    <location>
        <begin position="44"/>
        <end position="66"/>
    </location>
</feature>
<dbReference type="GO" id="GO:0020037">
    <property type="term" value="F:heme binding"/>
    <property type="evidence" value="ECO:0007669"/>
    <property type="project" value="InterPro"/>
</dbReference>
<feature type="domain" description="ResB-like" evidence="8">
    <location>
        <begin position="345"/>
        <end position="418"/>
    </location>
</feature>
<feature type="transmembrane region" description="Helical" evidence="6">
    <location>
        <begin position="472"/>
        <end position="491"/>
    </location>
</feature>
<feature type="transmembrane region" description="Helical" evidence="6">
    <location>
        <begin position="742"/>
        <end position="759"/>
    </location>
</feature>
<protein>
    <recommendedName>
        <fullName evidence="11">Cytochrome C biogenesis protein</fullName>
    </recommendedName>
</protein>
<gene>
    <name evidence="9" type="ORF">CFH80_06215</name>
</gene>
<dbReference type="AlphaFoldDB" id="A0A2D3W481"/>
<feature type="transmembrane region" description="Helical" evidence="6">
    <location>
        <begin position="805"/>
        <end position="821"/>
    </location>
</feature>
<comment type="subcellular location">
    <subcellularLocation>
        <location evidence="1">Membrane</location>
        <topology evidence="1">Multi-pass membrane protein</topology>
    </subcellularLocation>
</comment>
<evidence type="ECO:0000259" key="7">
    <source>
        <dbReference type="Pfam" id="PF01578"/>
    </source>
</evidence>
<organism evidence="9 10">
    <name type="scientific">Sulfurospirillum cavolei</name>
    <dbReference type="NCBI Taxonomy" id="366522"/>
    <lineage>
        <taxon>Bacteria</taxon>
        <taxon>Pseudomonadati</taxon>
        <taxon>Campylobacterota</taxon>
        <taxon>Epsilonproteobacteria</taxon>
        <taxon>Campylobacterales</taxon>
        <taxon>Sulfurospirillaceae</taxon>
        <taxon>Sulfurospirillum</taxon>
    </lineage>
</organism>
<comment type="caution">
    <text evidence="9">The sequence shown here is derived from an EMBL/GenBank/DDBJ whole genome shotgun (WGS) entry which is preliminary data.</text>
</comment>
<name>A0A2D3W481_9BACT</name>
<dbReference type="Proteomes" id="UP000231638">
    <property type="component" value="Unassembled WGS sequence"/>
</dbReference>
<feature type="transmembrane region" description="Helical" evidence="6">
    <location>
        <begin position="771"/>
        <end position="793"/>
    </location>
</feature>
<feature type="transmembrane region" description="Helical" evidence="6">
    <location>
        <begin position="955"/>
        <end position="973"/>
    </location>
</feature>
<evidence type="ECO:0000256" key="1">
    <source>
        <dbReference type="ARBA" id="ARBA00004141"/>
    </source>
</evidence>
<reference evidence="9 10" key="1">
    <citation type="journal article" date="2017" name="Front. Microbiol.">
        <title>Comparative Genomic Analysis of the Class Epsilonproteobacteria and Proposed Reclassification to Epsilonbacteraeota (phyl. nov.).</title>
        <authorList>
            <person name="Waite D.W."/>
            <person name="Vanwonterghem I."/>
            <person name="Rinke C."/>
            <person name="Parks D.H."/>
            <person name="Zhang Y."/>
            <person name="Takai K."/>
            <person name="Sievert S.M."/>
            <person name="Simon J."/>
            <person name="Campbell B.J."/>
            <person name="Hanson T.E."/>
            <person name="Woyke T."/>
            <person name="Klotz M.G."/>
            <person name="Hugenholtz P."/>
        </authorList>
    </citation>
    <scope>NUCLEOTIDE SEQUENCE [LARGE SCALE GENOMIC DNA]</scope>
    <source>
        <strain evidence="9">UBA11420</strain>
    </source>
</reference>
<feature type="transmembrane region" description="Helical" evidence="6">
    <location>
        <begin position="828"/>
        <end position="847"/>
    </location>
</feature>
<dbReference type="InterPro" id="IPR007816">
    <property type="entry name" value="ResB-like_domain"/>
</dbReference>
<dbReference type="PANTHER" id="PTHR30071:SF1">
    <property type="entry name" value="CYTOCHROME B_B6 PROTEIN-RELATED"/>
    <property type="match status" value="1"/>
</dbReference>
<keyword evidence="5 6" id="KW-0472">Membrane</keyword>
<dbReference type="EMBL" id="DLUG01000166">
    <property type="protein sequence ID" value="DAB36192.1"/>
    <property type="molecule type" value="Genomic_DNA"/>
</dbReference>
<evidence type="ECO:0008006" key="11">
    <source>
        <dbReference type="Google" id="ProtNLM"/>
    </source>
</evidence>
<feature type="transmembrane region" description="Helical" evidence="6">
    <location>
        <begin position="867"/>
        <end position="893"/>
    </location>
</feature>
<evidence type="ECO:0000256" key="6">
    <source>
        <dbReference type="SAM" id="Phobius"/>
    </source>
</evidence>